<feature type="transmembrane region" description="Helical" evidence="5">
    <location>
        <begin position="12"/>
        <end position="33"/>
    </location>
</feature>
<dbReference type="GO" id="GO:0008253">
    <property type="term" value="F:5'-nucleotidase activity"/>
    <property type="evidence" value="ECO:0007669"/>
    <property type="project" value="UniProtKB-EC"/>
</dbReference>
<organism evidence="9 10">
    <name type="scientific">Adineta steineri</name>
    <dbReference type="NCBI Taxonomy" id="433720"/>
    <lineage>
        <taxon>Eukaryota</taxon>
        <taxon>Metazoa</taxon>
        <taxon>Spiralia</taxon>
        <taxon>Gnathifera</taxon>
        <taxon>Rotifera</taxon>
        <taxon>Eurotatoria</taxon>
        <taxon>Bdelloidea</taxon>
        <taxon>Adinetida</taxon>
        <taxon>Adinetidae</taxon>
        <taxon>Adineta</taxon>
    </lineage>
</organism>
<reference evidence="9" key="1">
    <citation type="submission" date="2021-02" db="EMBL/GenBank/DDBJ databases">
        <authorList>
            <person name="Nowell W R."/>
        </authorList>
    </citation>
    <scope>NUCLEOTIDE SEQUENCE</scope>
</reference>
<dbReference type="Pfam" id="PF00149">
    <property type="entry name" value="Metallophos"/>
    <property type="match status" value="1"/>
</dbReference>
<evidence type="ECO:0000256" key="2">
    <source>
        <dbReference type="ARBA" id="ARBA00006654"/>
    </source>
</evidence>
<dbReference type="EMBL" id="CAJNOI010000799">
    <property type="protein sequence ID" value="CAF1347050.1"/>
    <property type="molecule type" value="Genomic_DNA"/>
</dbReference>
<evidence type="ECO:0000259" key="7">
    <source>
        <dbReference type="Pfam" id="PF02872"/>
    </source>
</evidence>
<dbReference type="SUPFAM" id="SSF56300">
    <property type="entry name" value="Metallo-dependent phosphatases"/>
    <property type="match status" value="1"/>
</dbReference>
<accession>A0A816AG47</accession>
<gene>
    <name evidence="8" type="ORF">BJG266_LOCUS34741</name>
    <name evidence="9" type="ORF">QVE165_LOCUS51811</name>
</gene>
<evidence type="ECO:0000259" key="6">
    <source>
        <dbReference type="Pfam" id="PF00149"/>
    </source>
</evidence>
<dbReference type="EMBL" id="CAJNOM010001154">
    <property type="protein sequence ID" value="CAF1595386.1"/>
    <property type="molecule type" value="Genomic_DNA"/>
</dbReference>
<keyword evidence="5" id="KW-1133">Transmembrane helix</keyword>
<dbReference type="InterPro" id="IPR004843">
    <property type="entry name" value="Calcineurin-like_PHP"/>
</dbReference>
<dbReference type="Proteomes" id="UP000663877">
    <property type="component" value="Unassembled WGS sequence"/>
</dbReference>
<dbReference type="SUPFAM" id="SSF55816">
    <property type="entry name" value="5'-nucleotidase (syn. UDP-sugar hydrolase), C-terminal domain"/>
    <property type="match status" value="1"/>
</dbReference>
<name>A0A816AG47_9BILA</name>
<evidence type="ECO:0000256" key="5">
    <source>
        <dbReference type="SAM" id="Phobius"/>
    </source>
</evidence>
<evidence type="ECO:0000256" key="1">
    <source>
        <dbReference type="ARBA" id="ARBA00000815"/>
    </source>
</evidence>
<dbReference type="GO" id="GO:0009166">
    <property type="term" value="P:nucleotide catabolic process"/>
    <property type="evidence" value="ECO:0007669"/>
    <property type="project" value="InterPro"/>
</dbReference>
<dbReference type="InterPro" id="IPR006179">
    <property type="entry name" value="5_nucleotidase/apyrase"/>
</dbReference>
<evidence type="ECO:0000313" key="8">
    <source>
        <dbReference type="EMBL" id="CAF1347050.1"/>
    </source>
</evidence>
<comment type="similarity">
    <text evidence="2">Belongs to the 5'-nucleotidase family.</text>
</comment>
<feature type="domain" description="Calcineurin-like phosphoesterase" evidence="6">
    <location>
        <begin position="85"/>
        <end position="299"/>
    </location>
</feature>
<sequence>MDCHKKIQIKIWQLVFIIFLSIICIVLALTGWFRTIDPVGYRNLTKINNVTRIFNENKRLLASFLDDIGSPPKLNNPQSYVQWTVLQMNDVYELIPLGGGTKGGLARVATIRQLLLKENPNTITILSGDIVSPSALGNSIVNGSMLNGKQMIATLNVLGLDYATLGNHEFDLKVESLRRRLNESRFQWIASNVYERNTTKSFHNVLPYKIITMKNIKILLIGLTIDDNMGPPTAERYVTITPQRGLPEFTHQLLKHLRENLNLKWDIIICLTHLNMQNDIEIVEHNPSIDVLMGGHEHENYYLKRGSKHTPIYKADDNAFSVFIHRFAYQPKTKQLLIFSKLTQVSRRFKDEPETAKIADYFYQAGLQAYRVADKERSSSLMGFYSSRQLFCHIKTFFRSYVPEHVVCVLPAGLNFDGRSAVIRSQQTHLTRALCKAMMDAVHTSICVFNAGAIRLDDQLMGTITQYDILRCLPFLTNITSVRVDGITLVKALNRGLHNINTGMFVTYSGLEYDATLEKWFLLSPRQPLEDENLILTIASIPYFIQNTELRNASEAQPTNITMTRAFIDYLEKNYAKVTHHKLP</sequence>
<evidence type="ECO:0000313" key="10">
    <source>
        <dbReference type="Proteomes" id="UP000663832"/>
    </source>
</evidence>
<dbReference type="InterPro" id="IPR036907">
    <property type="entry name" value="5'-Nucleotdase_C_sf"/>
</dbReference>
<dbReference type="PANTHER" id="PTHR11575:SF24">
    <property type="entry name" value="5'-NUCLEOTIDASE"/>
    <property type="match status" value="1"/>
</dbReference>
<protein>
    <recommendedName>
        <fullName evidence="3">5'-nucleotidase</fullName>
        <ecNumber evidence="3">3.1.3.5</ecNumber>
    </recommendedName>
</protein>
<evidence type="ECO:0000256" key="4">
    <source>
        <dbReference type="ARBA" id="ARBA00022729"/>
    </source>
</evidence>
<dbReference type="Proteomes" id="UP000663832">
    <property type="component" value="Unassembled WGS sequence"/>
</dbReference>
<dbReference type="Pfam" id="PF02872">
    <property type="entry name" value="5_nucleotid_C"/>
    <property type="match status" value="1"/>
</dbReference>
<keyword evidence="5" id="KW-0812">Transmembrane</keyword>
<dbReference type="InterPro" id="IPR008334">
    <property type="entry name" value="5'-Nucleotdase_C"/>
</dbReference>
<dbReference type="PANTHER" id="PTHR11575">
    <property type="entry name" value="5'-NUCLEOTIDASE-RELATED"/>
    <property type="match status" value="1"/>
</dbReference>
<dbReference type="EC" id="3.1.3.5" evidence="3"/>
<evidence type="ECO:0000256" key="3">
    <source>
        <dbReference type="ARBA" id="ARBA00012643"/>
    </source>
</evidence>
<dbReference type="GO" id="GO:0008768">
    <property type="term" value="F:UDP-sugar diphosphatase activity"/>
    <property type="evidence" value="ECO:0007669"/>
    <property type="project" value="TreeGrafter"/>
</dbReference>
<keyword evidence="4" id="KW-0732">Signal</keyword>
<feature type="domain" description="5'-Nucleotidase C-terminal" evidence="7">
    <location>
        <begin position="423"/>
        <end position="517"/>
    </location>
</feature>
<dbReference type="InterPro" id="IPR029052">
    <property type="entry name" value="Metallo-depent_PP-like"/>
</dbReference>
<keyword evidence="10" id="KW-1185">Reference proteome</keyword>
<dbReference type="AlphaFoldDB" id="A0A816AG47"/>
<dbReference type="Gene3D" id="3.90.780.10">
    <property type="entry name" value="5'-Nucleotidase, C-terminal domain"/>
    <property type="match status" value="1"/>
</dbReference>
<comment type="catalytic activity">
    <reaction evidence="1">
        <text>a ribonucleoside 5'-phosphate + H2O = a ribonucleoside + phosphate</text>
        <dbReference type="Rhea" id="RHEA:12484"/>
        <dbReference type="ChEBI" id="CHEBI:15377"/>
        <dbReference type="ChEBI" id="CHEBI:18254"/>
        <dbReference type="ChEBI" id="CHEBI:43474"/>
        <dbReference type="ChEBI" id="CHEBI:58043"/>
        <dbReference type="EC" id="3.1.3.5"/>
    </reaction>
</comment>
<keyword evidence="5" id="KW-0472">Membrane</keyword>
<comment type="caution">
    <text evidence="9">The sequence shown here is derived from an EMBL/GenBank/DDBJ whole genome shotgun (WGS) entry which is preliminary data.</text>
</comment>
<evidence type="ECO:0000313" key="9">
    <source>
        <dbReference type="EMBL" id="CAF1595386.1"/>
    </source>
</evidence>
<proteinExistence type="inferred from homology"/>
<dbReference type="OrthoDB" id="10252235at2759"/>
<dbReference type="Gene3D" id="3.60.21.10">
    <property type="match status" value="1"/>
</dbReference>